<reference evidence="1" key="1">
    <citation type="submission" date="2020-06" db="EMBL/GenBank/DDBJ databases">
        <authorList>
            <person name="Li T."/>
            <person name="Hu X."/>
            <person name="Zhang T."/>
            <person name="Song X."/>
            <person name="Zhang H."/>
            <person name="Dai N."/>
            <person name="Sheng W."/>
            <person name="Hou X."/>
            <person name="Wei L."/>
        </authorList>
    </citation>
    <scope>NUCLEOTIDE SEQUENCE</scope>
    <source>
        <strain evidence="1">K16</strain>
        <tissue evidence="1">Leaf</tissue>
    </source>
</reference>
<evidence type="ECO:0000313" key="1">
    <source>
        <dbReference type="EMBL" id="KAK4385431.1"/>
    </source>
</evidence>
<dbReference type="Proteomes" id="UP001289374">
    <property type="component" value="Unassembled WGS sequence"/>
</dbReference>
<accession>A0AAE2BHE6</accession>
<protein>
    <recommendedName>
        <fullName evidence="3">Reverse transcriptase</fullName>
    </recommendedName>
</protein>
<dbReference type="PANTHER" id="PTHR46890">
    <property type="entry name" value="NON-LTR RETROLELEMENT REVERSE TRANSCRIPTASE-LIKE PROTEIN-RELATED"/>
    <property type="match status" value="1"/>
</dbReference>
<reference evidence="1" key="2">
    <citation type="journal article" date="2024" name="Plant">
        <title>Genomic evolution and insights into agronomic trait innovations of Sesamum species.</title>
        <authorList>
            <person name="Miao H."/>
            <person name="Wang L."/>
            <person name="Qu L."/>
            <person name="Liu H."/>
            <person name="Sun Y."/>
            <person name="Le M."/>
            <person name="Wang Q."/>
            <person name="Wei S."/>
            <person name="Zheng Y."/>
            <person name="Lin W."/>
            <person name="Duan Y."/>
            <person name="Cao H."/>
            <person name="Xiong S."/>
            <person name="Wang X."/>
            <person name="Wei L."/>
            <person name="Li C."/>
            <person name="Ma Q."/>
            <person name="Ju M."/>
            <person name="Zhao R."/>
            <person name="Li G."/>
            <person name="Mu C."/>
            <person name="Tian Q."/>
            <person name="Mei H."/>
            <person name="Zhang T."/>
            <person name="Gao T."/>
            <person name="Zhang H."/>
        </authorList>
    </citation>
    <scope>NUCLEOTIDE SEQUENCE</scope>
    <source>
        <strain evidence="1">K16</strain>
    </source>
</reference>
<name>A0AAE2BHE6_9LAMI</name>
<evidence type="ECO:0008006" key="3">
    <source>
        <dbReference type="Google" id="ProtNLM"/>
    </source>
</evidence>
<evidence type="ECO:0000313" key="2">
    <source>
        <dbReference type="Proteomes" id="UP001289374"/>
    </source>
</evidence>
<keyword evidence="2" id="KW-1185">Reference proteome</keyword>
<organism evidence="1 2">
    <name type="scientific">Sesamum angolense</name>
    <dbReference type="NCBI Taxonomy" id="2727404"/>
    <lineage>
        <taxon>Eukaryota</taxon>
        <taxon>Viridiplantae</taxon>
        <taxon>Streptophyta</taxon>
        <taxon>Embryophyta</taxon>
        <taxon>Tracheophyta</taxon>
        <taxon>Spermatophyta</taxon>
        <taxon>Magnoliopsida</taxon>
        <taxon>eudicotyledons</taxon>
        <taxon>Gunneridae</taxon>
        <taxon>Pentapetalae</taxon>
        <taxon>asterids</taxon>
        <taxon>lamiids</taxon>
        <taxon>Lamiales</taxon>
        <taxon>Pedaliaceae</taxon>
        <taxon>Sesamum</taxon>
    </lineage>
</organism>
<dbReference type="InterPro" id="IPR052343">
    <property type="entry name" value="Retrotransposon-Effector_Assoc"/>
</dbReference>
<dbReference type="PANTHER" id="PTHR46890:SF48">
    <property type="entry name" value="RNA-DIRECTED DNA POLYMERASE"/>
    <property type="match status" value="1"/>
</dbReference>
<dbReference type="AlphaFoldDB" id="A0AAE2BHE6"/>
<dbReference type="EMBL" id="JACGWL010000016">
    <property type="protein sequence ID" value="KAK4385431.1"/>
    <property type="molecule type" value="Genomic_DNA"/>
</dbReference>
<sequence>MSLGLYFAVWSCPFADAGRGVTNLYWRQWVRHQLSGEEAQSLIWPVQNEEINDTVFNIAKDKSPRQDGYSEGFKVACPVVGKEVTTAILDFFNKGRLLNQVNATLLAYISKVQMPIVVADYRPIACRNVLYKIITKIMIQRLKELLVKVVHPDQMNLFLSVGSPTSSS</sequence>
<gene>
    <name evidence="1" type="ORF">Sango_2667100</name>
</gene>
<comment type="caution">
    <text evidence="1">The sequence shown here is derived from an EMBL/GenBank/DDBJ whole genome shotgun (WGS) entry which is preliminary data.</text>
</comment>
<proteinExistence type="predicted"/>